<dbReference type="EMBL" id="LR828261">
    <property type="protein sequence ID" value="CAD0313242.1"/>
    <property type="molecule type" value="Genomic_DNA"/>
</dbReference>
<sequence>MTSVTGPLLDAHYQRSFGALAGYLPEDRSGLAAWHAVIREKAAQLRNDQGPGYANQAVQDLANLIDTNGIVRMYVTEAIDQTSAFTKNIKNIQDMLEQLDFICTTAPEYNVNKKVRVLFPMSALFVDMMATPAGKALFRLEPFNEALRAILQTWAAYLDSQASCSVLNRDPNIGWLGTAAIAEFKLADFVIDWDAEHGGFQSYNDFFHREIQASCRPLAGEGDANIITSPNDGTVYRIATDVQQSAVFWIKEQSYSLQDMLANPDAALLQRFVGGTVVQIFLSGADYHRWHAPVDGVVTYENIDGLLFSENEDSSFDPDAGVTSQVYGAAVNNRGIVSITADDARLGTVFVMPIGITEISSLTQTAANGQHVSKGDELGYFNYGGSTLCLVFENSVSLNFGTLQPNQTIEVNAQLARLNTPV</sequence>
<dbReference type="EMBL" id="SMDX01000037">
    <property type="protein sequence ID" value="NMI24239.1"/>
    <property type="molecule type" value="Genomic_DNA"/>
</dbReference>
<dbReference type="Pfam" id="PF02666">
    <property type="entry name" value="PS_Dcarbxylase"/>
    <property type="match status" value="1"/>
</dbReference>
<proteinExistence type="predicted"/>
<keyword evidence="3" id="KW-0456">Lyase</keyword>
<dbReference type="Pfam" id="PF12588">
    <property type="entry name" value="PSDC"/>
    <property type="match status" value="1"/>
</dbReference>
<evidence type="ECO:0000256" key="1">
    <source>
        <dbReference type="ARBA" id="ARBA00022793"/>
    </source>
</evidence>
<dbReference type="GO" id="GO:0004609">
    <property type="term" value="F:phosphatidylserine decarboxylase activity"/>
    <property type="evidence" value="ECO:0007669"/>
    <property type="project" value="InterPro"/>
</dbReference>
<evidence type="ECO:0000259" key="5">
    <source>
        <dbReference type="Pfam" id="PF12588"/>
    </source>
</evidence>
<dbReference type="InterPro" id="IPR022237">
    <property type="entry name" value="PsiD-like"/>
</dbReference>
<evidence type="ECO:0000313" key="8">
    <source>
        <dbReference type="Proteomes" id="UP000548771"/>
    </source>
</evidence>
<dbReference type="PANTHER" id="PTHR10067:SF9">
    <property type="entry name" value="PHOSPHATIDYLSERINE DECARBOXYLASE FAMILY PROTEIN (AFU_ORTHOLOGUE AFUA_7G01730)"/>
    <property type="match status" value="1"/>
</dbReference>
<reference evidence="8" key="2">
    <citation type="journal article" date="2020" name="Syst. Appl. Microbiol.">
        <title>Clarifying the taxonomy of the causal agent of bacterial leaf spot of lettuce through a polyphasic approach reveals that Xanthomonas cynarae Trebaol et al. 2000 emend. Timilsina et al. 2019 is a later heterotypic synonym of Xanthomonas hortorum Vauterin et al. 1995.</title>
        <authorList>
            <person name="Moriniere L."/>
            <person name="Burlet A."/>
            <person name="Rosenthal E.R."/>
            <person name="Nesme X."/>
            <person name="Portier P."/>
            <person name="Bull C.T."/>
            <person name="Lavire C."/>
            <person name="Fischer-Le Saux M."/>
            <person name="Bertolla F."/>
        </authorList>
    </citation>
    <scope>NUCLEOTIDE SEQUENCE [LARGE SCALE GENOMIC DNA]</scope>
    <source>
        <strain evidence="8">CFBP2533</strain>
    </source>
</reference>
<keyword evidence="2" id="KW-0865">Zymogen</keyword>
<keyword evidence="4" id="KW-0670">Pyruvate</keyword>
<evidence type="ECO:0000256" key="4">
    <source>
        <dbReference type="ARBA" id="ARBA00023317"/>
    </source>
</evidence>
<dbReference type="GO" id="GO:0006646">
    <property type="term" value="P:phosphatidylethanolamine biosynthetic process"/>
    <property type="evidence" value="ECO:0007669"/>
    <property type="project" value="TreeGrafter"/>
</dbReference>
<reference evidence="7" key="1">
    <citation type="submission" date="2019-03" db="EMBL/GenBank/DDBJ databases">
        <authorList>
            <person name="Moriniere L."/>
            <person name="Burlet A."/>
            <person name="Rosenthal E."/>
            <person name="Portier P."/>
            <person name="Lavire C."/>
            <person name="Nesme X."/>
            <person name="Bull C.T."/>
            <person name="Le Saux M."/>
            <person name="Bertolla F."/>
        </authorList>
    </citation>
    <scope>NUCLEOTIDE SEQUENCE</scope>
    <source>
        <strain evidence="7">CFBP2533</strain>
    </source>
</reference>
<dbReference type="RefSeq" id="WP_168959873.1">
    <property type="nucleotide sequence ID" value="NZ_CP116672.1"/>
</dbReference>
<dbReference type="PANTHER" id="PTHR10067">
    <property type="entry name" value="PHOSPHATIDYLSERINE DECARBOXYLASE"/>
    <property type="match status" value="1"/>
</dbReference>
<evidence type="ECO:0000313" key="6">
    <source>
        <dbReference type="EMBL" id="CAD0313251.1"/>
    </source>
</evidence>
<evidence type="ECO:0000313" key="7">
    <source>
        <dbReference type="EMBL" id="NMI24239.1"/>
    </source>
</evidence>
<dbReference type="InterPro" id="IPR003817">
    <property type="entry name" value="PS_Dcarbxylase"/>
</dbReference>
<reference evidence="7" key="3">
    <citation type="journal article" date="2020" name="Syst. Appl. Microbiol.">
        <title>Clarifying the taxonomy of the causal agent of bacterial leaf spot of lettuce through a polyphasic approach reveals that Xanthomonas cynarae Trebaol et al. 2000 emend. Timilsina et al. 2019 is a later heterotypic synonym of Xanthomonas hortorum Vauterin et al. 1995.</title>
        <authorList>
            <person name="Moriniere L."/>
            <person name="Burlet A."/>
            <person name="Rosenthal E.R."/>
            <person name="Nesme X."/>
            <person name="Portier P."/>
            <person name="Bull C.T."/>
            <person name="Lavire C."/>
            <person name="Fischer-Le Saux M."/>
            <person name="Bertolla F."/>
        </authorList>
    </citation>
    <scope>NUCLEOTIDE SEQUENCE</scope>
    <source>
        <strain evidence="7">CFBP2533</strain>
    </source>
</reference>
<keyword evidence="1" id="KW-0210">Decarboxylase</keyword>
<name>A0A6V7CB04_9XANT</name>
<evidence type="ECO:0000256" key="2">
    <source>
        <dbReference type="ARBA" id="ARBA00023145"/>
    </source>
</evidence>
<feature type="domain" description="L-tryptophan decarboxylase PsiD-like" evidence="5">
    <location>
        <begin position="56"/>
        <end position="183"/>
    </location>
</feature>
<accession>A0A6V7CB04</accession>
<protein>
    <submittedName>
        <fullName evidence="7">Phosphatidylserine decarboxylase family protein</fullName>
    </submittedName>
    <submittedName>
        <fullName evidence="6">Phosphatidylserine decarboxylase proenzyme 2</fullName>
    </submittedName>
</protein>
<evidence type="ECO:0000256" key="3">
    <source>
        <dbReference type="ARBA" id="ARBA00023239"/>
    </source>
</evidence>
<organism evidence="6">
    <name type="scientific">Xanthomonas hortorum pv. pelargonii</name>
    <dbReference type="NCBI Taxonomy" id="453602"/>
    <lineage>
        <taxon>Bacteria</taxon>
        <taxon>Pseudomonadati</taxon>
        <taxon>Pseudomonadota</taxon>
        <taxon>Gammaproteobacteria</taxon>
        <taxon>Lysobacterales</taxon>
        <taxon>Lysobacteraceae</taxon>
        <taxon>Xanthomonas</taxon>
    </lineage>
</organism>
<dbReference type="Proteomes" id="UP000548771">
    <property type="component" value="Unassembled WGS sequence"/>
</dbReference>
<reference evidence="6" key="4">
    <citation type="submission" date="2020-07" db="EMBL/GenBank/DDBJ databases">
        <authorList>
            <person name="Pothier F. J."/>
        </authorList>
    </citation>
    <scope>NUCLEOTIDE SEQUENCE</scope>
    <source>
        <strain evidence="6">CFBP 2533</strain>
    </source>
</reference>
<gene>
    <name evidence="6" type="primary">PSD2</name>
    <name evidence="6" type="ORF">CFBP2533_11530</name>
    <name evidence="7" type="ORF">E1J24_20950</name>
</gene>
<dbReference type="AlphaFoldDB" id="A0A6V7CB04"/>
<dbReference type="EMBL" id="LR828261">
    <property type="protein sequence ID" value="CAD0313251.1"/>
    <property type="molecule type" value="Genomic_DNA"/>
</dbReference>